<dbReference type="InterPro" id="IPR010982">
    <property type="entry name" value="Lambda_DNA-bd_dom_sf"/>
</dbReference>
<dbReference type="SMART" id="SM00530">
    <property type="entry name" value="HTH_XRE"/>
    <property type="match status" value="1"/>
</dbReference>
<protein>
    <submittedName>
        <fullName evidence="2">Helix-turn-helix transcriptional regulator</fullName>
    </submittedName>
</protein>
<evidence type="ECO:0000313" key="3">
    <source>
        <dbReference type="Proteomes" id="UP001595891"/>
    </source>
</evidence>
<evidence type="ECO:0000313" key="2">
    <source>
        <dbReference type="EMBL" id="MFC4590051.1"/>
    </source>
</evidence>
<comment type="caution">
    <text evidence="2">The sequence shown here is derived from an EMBL/GenBank/DDBJ whole genome shotgun (WGS) entry which is preliminary data.</text>
</comment>
<dbReference type="SUPFAM" id="SSF47413">
    <property type="entry name" value="lambda repressor-like DNA-binding domains"/>
    <property type="match status" value="1"/>
</dbReference>
<accession>A0ABV9EK69</accession>
<dbReference type="CDD" id="cd00093">
    <property type="entry name" value="HTH_XRE"/>
    <property type="match status" value="1"/>
</dbReference>
<dbReference type="RefSeq" id="WP_262843885.1">
    <property type="nucleotide sequence ID" value="NZ_JANZYP010000022.1"/>
</dbReference>
<dbReference type="Proteomes" id="UP001595891">
    <property type="component" value="Unassembled WGS sequence"/>
</dbReference>
<reference evidence="3" key="1">
    <citation type="journal article" date="2019" name="Int. J. Syst. Evol. Microbiol.">
        <title>The Global Catalogue of Microorganisms (GCM) 10K type strain sequencing project: providing services to taxonomists for standard genome sequencing and annotation.</title>
        <authorList>
            <consortium name="The Broad Institute Genomics Platform"/>
            <consortium name="The Broad Institute Genome Sequencing Center for Infectious Disease"/>
            <person name="Wu L."/>
            <person name="Ma J."/>
        </authorList>
    </citation>
    <scope>NUCLEOTIDE SEQUENCE [LARGE SCALE GENOMIC DNA]</scope>
    <source>
        <strain evidence="3">CCUG 49560</strain>
    </source>
</reference>
<dbReference type="InterPro" id="IPR043917">
    <property type="entry name" value="DUF5753"/>
</dbReference>
<evidence type="ECO:0000259" key="1">
    <source>
        <dbReference type="PROSITE" id="PS50943"/>
    </source>
</evidence>
<dbReference type="Pfam" id="PF13560">
    <property type="entry name" value="HTH_31"/>
    <property type="match status" value="1"/>
</dbReference>
<gene>
    <name evidence="2" type="ORF">ACFO8L_28440</name>
</gene>
<keyword evidence="3" id="KW-1185">Reference proteome</keyword>
<dbReference type="EMBL" id="JBHSFN010000020">
    <property type="protein sequence ID" value="MFC4590051.1"/>
    <property type="molecule type" value="Genomic_DNA"/>
</dbReference>
<feature type="domain" description="HTH cro/C1-type" evidence="1">
    <location>
        <begin position="18"/>
        <end position="54"/>
    </location>
</feature>
<dbReference type="Gene3D" id="1.10.260.40">
    <property type="entry name" value="lambda repressor-like DNA-binding domains"/>
    <property type="match status" value="1"/>
</dbReference>
<sequence length="272" mass="30784">MVDIDPEASAAARFAYELRRHRLMAGLTQGQVGRRIGFSESMIGMVETLKREPTEGFARLCDRVFRLDGVLYGLYKEAWPPPPPVPEHFRDWAAEELRATTLRLWDPLLIPGLFQTETYARWIIECAPGITSEEVDQRVSSRMQRKRALFGDDPPMVWSVIDEGVLCRPVGSTSIVREQLEHLVEMARHPKVTIQVVPYGARAGAGLLGAFGIAEMRGIPYTVYVESQPHGRTIDERSLITKIVNRYDAIRGEAHSQSLSLKMIEEAVRKWI</sequence>
<organism evidence="2 3">
    <name type="scientific">Sphaerisporangium corydalis</name>
    <dbReference type="NCBI Taxonomy" id="1441875"/>
    <lineage>
        <taxon>Bacteria</taxon>
        <taxon>Bacillati</taxon>
        <taxon>Actinomycetota</taxon>
        <taxon>Actinomycetes</taxon>
        <taxon>Streptosporangiales</taxon>
        <taxon>Streptosporangiaceae</taxon>
        <taxon>Sphaerisporangium</taxon>
    </lineage>
</organism>
<dbReference type="Pfam" id="PF19054">
    <property type="entry name" value="DUF5753"/>
    <property type="match status" value="1"/>
</dbReference>
<dbReference type="PROSITE" id="PS50943">
    <property type="entry name" value="HTH_CROC1"/>
    <property type="match status" value="1"/>
</dbReference>
<proteinExistence type="predicted"/>
<name>A0ABV9EK69_9ACTN</name>
<dbReference type="InterPro" id="IPR001387">
    <property type="entry name" value="Cro/C1-type_HTH"/>
</dbReference>